<reference evidence="2" key="1">
    <citation type="journal article" date="2020" name="mSystems">
        <title>Genome- and Community-Level Interaction Insights into Carbon Utilization and Element Cycling Functions of Hydrothermarchaeota in Hydrothermal Sediment.</title>
        <authorList>
            <person name="Zhou Z."/>
            <person name="Liu Y."/>
            <person name="Xu W."/>
            <person name="Pan J."/>
            <person name="Luo Z.H."/>
            <person name="Li M."/>
        </authorList>
    </citation>
    <scope>NUCLEOTIDE SEQUENCE [LARGE SCALE GENOMIC DNA]</scope>
    <source>
        <strain evidence="2">SpSt-8</strain>
    </source>
</reference>
<organism evidence="2">
    <name type="scientific">Thermofilum pendens</name>
    <dbReference type="NCBI Taxonomy" id="2269"/>
    <lineage>
        <taxon>Archaea</taxon>
        <taxon>Thermoproteota</taxon>
        <taxon>Thermoprotei</taxon>
        <taxon>Thermofilales</taxon>
        <taxon>Thermofilaceae</taxon>
        <taxon>Thermofilum</taxon>
    </lineage>
</organism>
<dbReference type="EMBL" id="DTIB01000041">
    <property type="protein sequence ID" value="HGB24804.1"/>
    <property type="molecule type" value="Genomic_DNA"/>
</dbReference>
<evidence type="ECO:0000256" key="1">
    <source>
        <dbReference type="SAM" id="Phobius"/>
    </source>
</evidence>
<keyword evidence="1" id="KW-0472">Membrane</keyword>
<comment type="caution">
    <text evidence="2">The sequence shown here is derived from an EMBL/GenBank/DDBJ whole genome shotgun (WGS) entry which is preliminary data.</text>
</comment>
<keyword evidence="1" id="KW-0812">Transmembrane</keyword>
<protein>
    <submittedName>
        <fullName evidence="2">Uncharacterized protein</fullName>
    </submittedName>
</protein>
<sequence length="108" mass="11285">MSARSLGRGVCPKCGEEGSVVVKWVGGKEYVYVKHGRTWHYIGPVDKVDIYALLREPTTALPLRAGREVGIAGGSMSGQPRALSKDVVAVVGILLVALGSLIAIGVVA</sequence>
<name>A0A7C3WSU0_THEPE</name>
<proteinExistence type="predicted"/>
<accession>A0A7C3WSU0</accession>
<gene>
    <name evidence="2" type="ORF">ENV88_01910</name>
</gene>
<evidence type="ECO:0000313" key="2">
    <source>
        <dbReference type="EMBL" id="HGB24804.1"/>
    </source>
</evidence>
<feature type="transmembrane region" description="Helical" evidence="1">
    <location>
        <begin position="87"/>
        <end position="107"/>
    </location>
</feature>
<dbReference type="AlphaFoldDB" id="A0A7C3WSU0"/>
<keyword evidence="1" id="KW-1133">Transmembrane helix</keyword>